<keyword evidence="2" id="KW-0106">Calcium</keyword>
<evidence type="ECO:0000256" key="1">
    <source>
        <dbReference type="ARBA" id="ARBA00005350"/>
    </source>
</evidence>
<dbReference type="AlphaFoldDB" id="A0AAD1RJ66"/>
<protein>
    <recommendedName>
        <fullName evidence="2">Phospholipid scramblase</fullName>
    </recommendedName>
</protein>
<dbReference type="EMBL" id="OW240914">
    <property type="protein sequence ID" value="CAH2272354.1"/>
    <property type="molecule type" value="Genomic_DNA"/>
</dbReference>
<evidence type="ECO:0000313" key="5">
    <source>
        <dbReference type="Proteomes" id="UP001295444"/>
    </source>
</evidence>
<gene>
    <name evidence="4" type="ORF">PECUL_23A062578</name>
</gene>
<comment type="similarity">
    <text evidence="1 2">Belongs to the phospholipid scramblase family.</text>
</comment>
<comment type="function">
    <text evidence="2">May mediate accelerated ATP-independent bidirectional transbilayer migration of phospholipids upon binding calcium ions that results in a loss of phospholipid asymmetry in the plasma membrane.</text>
</comment>
<dbReference type="Proteomes" id="UP001295444">
    <property type="component" value="Chromosome 03"/>
</dbReference>
<comment type="cofactor">
    <cofactor evidence="2">
        <name>Ca(2+)</name>
        <dbReference type="ChEBI" id="CHEBI:29108"/>
    </cofactor>
</comment>
<feature type="region of interest" description="Disordered" evidence="3">
    <location>
        <begin position="1"/>
        <end position="20"/>
    </location>
</feature>
<dbReference type="PANTHER" id="PTHR23248:SF69">
    <property type="entry name" value="PHOSPHOLIPID SCRAMBLASE"/>
    <property type="match status" value="1"/>
</dbReference>
<sequence>MTSTDLEDQMYKGPHDEPPSYSTIAPCAPPATYTSGLPVLSGQMNWVPPGLENLTQLNQLTVREKFSVSQGWARTFDVLDPVGLRLFQAKQEYRCCGPMYNVKISDNSDREMIEVIQECSCTCTQQAQVYGLSRNLLGSVRLHMNSFVTHLSLLNPVNEVLLLIIGPSFQTNIFGNVTFEVKSRDEQHVVGMIRNESEQLSVSFPLDLDVTVKALLLGGSFFLEFLINQRRRQMRNRRNSH</sequence>
<keyword evidence="2" id="KW-0449">Lipoprotein</keyword>
<proteinExistence type="inferred from homology"/>
<feature type="compositionally biased region" description="Basic and acidic residues" evidence="3">
    <location>
        <begin position="9"/>
        <end position="18"/>
    </location>
</feature>
<evidence type="ECO:0000256" key="2">
    <source>
        <dbReference type="RuleBase" id="RU363116"/>
    </source>
</evidence>
<evidence type="ECO:0000313" key="4">
    <source>
        <dbReference type="EMBL" id="CAH2272354.1"/>
    </source>
</evidence>
<reference evidence="4" key="1">
    <citation type="submission" date="2022-03" db="EMBL/GenBank/DDBJ databases">
        <authorList>
            <person name="Alioto T."/>
            <person name="Alioto T."/>
            <person name="Gomez Garrido J."/>
        </authorList>
    </citation>
    <scope>NUCLEOTIDE SEQUENCE</scope>
</reference>
<dbReference type="InterPro" id="IPR005552">
    <property type="entry name" value="Scramblase"/>
</dbReference>
<keyword evidence="5" id="KW-1185">Reference proteome</keyword>
<dbReference type="Pfam" id="PF03803">
    <property type="entry name" value="Scramblase"/>
    <property type="match status" value="1"/>
</dbReference>
<accession>A0AAD1RJ66</accession>
<organism evidence="4 5">
    <name type="scientific">Pelobates cultripes</name>
    <name type="common">Western spadefoot toad</name>
    <dbReference type="NCBI Taxonomy" id="61616"/>
    <lineage>
        <taxon>Eukaryota</taxon>
        <taxon>Metazoa</taxon>
        <taxon>Chordata</taxon>
        <taxon>Craniata</taxon>
        <taxon>Vertebrata</taxon>
        <taxon>Euteleostomi</taxon>
        <taxon>Amphibia</taxon>
        <taxon>Batrachia</taxon>
        <taxon>Anura</taxon>
        <taxon>Pelobatoidea</taxon>
        <taxon>Pelobatidae</taxon>
        <taxon>Pelobates</taxon>
    </lineage>
</organism>
<evidence type="ECO:0000256" key="3">
    <source>
        <dbReference type="SAM" id="MobiDB-lite"/>
    </source>
</evidence>
<dbReference type="GO" id="GO:0005886">
    <property type="term" value="C:plasma membrane"/>
    <property type="evidence" value="ECO:0007669"/>
    <property type="project" value="TreeGrafter"/>
</dbReference>
<name>A0AAD1RJ66_PELCU</name>
<keyword evidence="2" id="KW-0564">Palmitate</keyword>
<dbReference type="GO" id="GO:0017128">
    <property type="term" value="F:phospholipid scramblase activity"/>
    <property type="evidence" value="ECO:0007669"/>
    <property type="project" value="InterPro"/>
</dbReference>
<dbReference type="PANTHER" id="PTHR23248">
    <property type="entry name" value="PHOSPHOLIPID SCRAMBLASE-RELATED"/>
    <property type="match status" value="1"/>
</dbReference>